<reference evidence="1 2" key="1">
    <citation type="submission" date="2023-02" db="EMBL/GenBank/DDBJ databases">
        <title>Genome sequence of Shewanella metallivivens ER-Te-42B-Light, sp. nov., enriched from sulfide tube worms (Riftia pachyptila) isolated from Explorer Ridge in the Pacific Ocean.</title>
        <authorList>
            <person name="Maltman C."/>
            <person name="Kuzyk S.B."/>
            <person name="Kyndt J.A."/>
            <person name="Yurkov V."/>
        </authorList>
    </citation>
    <scope>NUCLEOTIDE SEQUENCE [LARGE SCALE GENOMIC DNA]</scope>
    <source>
        <strain evidence="1 2">ER-Te-42B-Light</strain>
    </source>
</reference>
<evidence type="ECO:0000313" key="2">
    <source>
        <dbReference type="Proteomes" id="UP001213691"/>
    </source>
</evidence>
<sequence length="78" mass="8792">MAPKTLLFTGVRKAIALFALKLEANAKSRCRMIAKSLVVELNDYEMLEITRDTDGEHGDHCEVKKCISCFFLVKLTIC</sequence>
<gene>
    <name evidence="1" type="ORF">PQR79_16660</name>
</gene>
<dbReference type="EMBL" id="JAQQPZ010000013">
    <property type="protein sequence ID" value="MDD8060700.1"/>
    <property type="molecule type" value="Genomic_DNA"/>
</dbReference>
<comment type="caution">
    <text evidence="1">The sequence shown here is derived from an EMBL/GenBank/DDBJ whole genome shotgun (WGS) entry which is preliminary data.</text>
</comment>
<dbReference type="RefSeq" id="WP_274408576.1">
    <property type="nucleotide sequence ID" value="NZ_JAQQPZ010000013.1"/>
</dbReference>
<name>A0ABT5TQ09_9GAMM</name>
<accession>A0ABT5TQ09</accession>
<dbReference type="Proteomes" id="UP001213691">
    <property type="component" value="Unassembled WGS sequence"/>
</dbReference>
<evidence type="ECO:0000313" key="1">
    <source>
        <dbReference type="EMBL" id="MDD8060700.1"/>
    </source>
</evidence>
<protein>
    <submittedName>
        <fullName evidence="1">Uncharacterized protein</fullName>
    </submittedName>
</protein>
<keyword evidence="2" id="KW-1185">Reference proteome</keyword>
<organism evidence="1 2">
    <name type="scientific">Shewanella metallivivens</name>
    <dbReference type="NCBI Taxonomy" id="2872342"/>
    <lineage>
        <taxon>Bacteria</taxon>
        <taxon>Pseudomonadati</taxon>
        <taxon>Pseudomonadota</taxon>
        <taxon>Gammaproteobacteria</taxon>
        <taxon>Alteromonadales</taxon>
        <taxon>Shewanellaceae</taxon>
        <taxon>Shewanella</taxon>
    </lineage>
</organism>
<proteinExistence type="predicted"/>